<sequence length="45" mass="5289">MVGRVVDLRMRVLLPDLPIDDMFSAKPKNYQQYVLVVFFDNASTW</sequence>
<reference evidence="1 2" key="2">
    <citation type="submission" date="2018-11" db="EMBL/GenBank/DDBJ databases">
        <authorList>
            <consortium name="Pathogen Informatics"/>
        </authorList>
    </citation>
    <scope>NUCLEOTIDE SEQUENCE [LARGE SCALE GENOMIC DNA]</scope>
</reference>
<keyword evidence="2" id="KW-1185">Reference proteome</keyword>
<dbReference type="AlphaFoldDB" id="A0A183DEU2"/>
<proteinExistence type="predicted"/>
<dbReference type="Proteomes" id="UP000271098">
    <property type="component" value="Unassembled WGS sequence"/>
</dbReference>
<dbReference type="EMBL" id="UYRT01018397">
    <property type="protein sequence ID" value="VDK57673.1"/>
    <property type="molecule type" value="Genomic_DNA"/>
</dbReference>
<protein>
    <submittedName>
        <fullName evidence="3">Gag-pol polyprotein</fullName>
    </submittedName>
</protein>
<organism evidence="3">
    <name type="scientific">Gongylonema pulchrum</name>
    <dbReference type="NCBI Taxonomy" id="637853"/>
    <lineage>
        <taxon>Eukaryota</taxon>
        <taxon>Metazoa</taxon>
        <taxon>Ecdysozoa</taxon>
        <taxon>Nematoda</taxon>
        <taxon>Chromadorea</taxon>
        <taxon>Rhabditida</taxon>
        <taxon>Spirurina</taxon>
        <taxon>Spiruromorpha</taxon>
        <taxon>Spiruroidea</taxon>
        <taxon>Gongylonematidae</taxon>
        <taxon>Gongylonema</taxon>
    </lineage>
</organism>
<dbReference type="WBParaSite" id="GPUH_0000724201-mRNA-1">
    <property type="protein sequence ID" value="GPUH_0000724201-mRNA-1"/>
    <property type="gene ID" value="GPUH_0000724201"/>
</dbReference>
<accession>A0A183DEU2</accession>
<gene>
    <name evidence="1" type="ORF">GPUH_LOCUS7235</name>
</gene>
<reference evidence="3" key="1">
    <citation type="submission" date="2016-06" db="UniProtKB">
        <authorList>
            <consortium name="WormBaseParasite"/>
        </authorList>
    </citation>
    <scope>IDENTIFICATION</scope>
</reference>
<evidence type="ECO:0000313" key="2">
    <source>
        <dbReference type="Proteomes" id="UP000271098"/>
    </source>
</evidence>
<evidence type="ECO:0000313" key="3">
    <source>
        <dbReference type="WBParaSite" id="GPUH_0000724201-mRNA-1"/>
    </source>
</evidence>
<dbReference type="OrthoDB" id="5899396at2759"/>
<name>A0A183DEU2_9BILA</name>
<evidence type="ECO:0000313" key="1">
    <source>
        <dbReference type="EMBL" id="VDK57673.1"/>
    </source>
</evidence>